<evidence type="ECO:0000256" key="2">
    <source>
        <dbReference type="ARBA" id="ARBA00004370"/>
    </source>
</evidence>
<dbReference type="RefSeq" id="WP_216128376.1">
    <property type="nucleotide sequence ID" value="NZ_CP064782.1"/>
</dbReference>
<dbReference type="CDD" id="cd03499">
    <property type="entry name" value="SQR_TypeC_SdhC"/>
    <property type="match status" value="1"/>
</dbReference>
<evidence type="ECO:0000256" key="1">
    <source>
        <dbReference type="ARBA" id="ARBA00001971"/>
    </source>
</evidence>
<dbReference type="GO" id="GO:0009055">
    <property type="term" value="F:electron transfer activity"/>
    <property type="evidence" value="ECO:0007669"/>
    <property type="project" value="InterPro"/>
</dbReference>
<keyword evidence="5" id="KW-0349">Heme</keyword>
<evidence type="ECO:0000256" key="9">
    <source>
        <dbReference type="ARBA" id="ARBA00023004"/>
    </source>
</evidence>
<dbReference type="EMBL" id="CP064782">
    <property type="protein sequence ID" value="QWT48828.1"/>
    <property type="molecule type" value="Genomic_DNA"/>
</dbReference>
<comment type="cofactor">
    <cofactor evidence="1">
        <name>heme</name>
        <dbReference type="ChEBI" id="CHEBI:30413"/>
    </cofactor>
</comment>
<dbReference type="PIRSF" id="PIRSF000178">
    <property type="entry name" value="SDH_cyt_b560"/>
    <property type="match status" value="1"/>
</dbReference>
<comment type="similarity">
    <text evidence="3">Belongs to the cytochrome b560 family.</text>
</comment>
<evidence type="ECO:0000256" key="12">
    <source>
        <dbReference type="SAM" id="Phobius"/>
    </source>
</evidence>
<evidence type="ECO:0000256" key="6">
    <source>
        <dbReference type="ARBA" id="ARBA00022692"/>
    </source>
</evidence>
<reference evidence="13" key="1">
    <citation type="submission" date="2020-11" db="EMBL/GenBank/DDBJ databases">
        <title>Azospira inquinata sp. nov.</title>
        <authorList>
            <person name="Moe W.M."/>
            <person name="Mikes M.C."/>
        </authorList>
    </citation>
    <scope>NUCLEOTIDE SEQUENCE</scope>
    <source>
        <strain evidence="13">Azo-3</strain>
    </source>
</reference>
<dbReference type="GO" id="GO:0006099">
    <property type="term" value="P:tricarboxylic acid cycle"/>
    <property type="evidence" value="ECO:0007669"/>
    <property type="project" value="InterPro"/>
</dbReference>
<evidence type="ECO:0000256" key="4">
    <source>
        <dbReference type="ARBA" id="ARBA00020076"/>
    </source>
</evidence>
<evidence type="ECO:0000256" key="10">
    <source>
        <dbReference type="ARBA" id="ARBA00023136"/>
    </source>
</evidence>
<keyword evidence="14" id="KW-1185">Reference proteome</keyword>
<keyword evidence="7" id="KW-0479">Metal-binding</keyword>
<keyword evidence="6 12" id="KW-0812">Transmembrane</keyword>
<feature type="transmembrane region" description="Helical" evidence="12">
    <location>
        <begin position="69"/>
        <end position="94"/>
    </location>
</feature>
<evidence type="ECO:0000313" key="14">
    <source>
        <dbReference type="Proteomes" id="UP000683428"/>
    </source>
</evidence>
<evidence type="ECO:0000256" key="8">
    <source>
        <dbReference type="ARBA" id="ARBA00022989"/>
    </source>
</evidence>
<dbReference type="GO" id="GO:0005886">
    <property type="term" value="C:plasma membrane"/>
    <property type="evidence" value="ECO:0007669"/>
    <property type="project" value="TreeGrafter"/>
</dbReference>
<evidence type="ECO:0000313" key="13">
    <source>
        <dbReference type="EMBL" id="QWT48828.1"/>
    </source>
</evidence>
<evidence type="ECO:0000256" key="3">
    <source>
        <dbReference type="ARBA" id="ARBA00007244"/>
    </source>
</evidence>
<gene>
    <name evidence="13" type="primary">sdhC</name>
    <name evidence="13" type="ORF">Azoinq_13525</name>
</gene>
<keyword evidence="8 12" id="KW-1133">Transmembrane helix</keyword>
<evidence type="ECO:0000256" key="7">
    <source>
        <dbReference type="ARBA" id="ARBA00022723"/>
    </source>
</evidence>
<proteinExistence type="inferred from homology"/>
<organism evidence="13 14">
    <name type="scientific">Azospira inquinata</name>
    <dbReference type="NCBI Taxonomy" id="2785627"/>
    <lineage>
        <taxon>Bacteria</taxon>
        <taxon>Pseudomonadati</taxon>
        <taxon>Pseudomonadota</taxon>
        <taxon>Betaproteobacteria</taxon>
        <taxon>Rhodocyclales</taxon>
        <taxon>Rhodocyclaceae</taxon>
        <taxon>Azospira</taxon>
    </lineage>
</organism>
<dbReference type="InterPro" id="IPR014314">
    <property type="entry name" value="Succ_DH_cytb556"/>
</dbReference>
<feature type="transmembrane region" description="Helical" evidence="12">
    <location>
        <begin position="21"/>
        <end position="49"/>
    </location>
</feature>
<protein>
    <recommendedName>
        <fullName evidence="4">Succinate dehydrogenase cytochrome b556 subunit</fullName>
    </recommendedName>
</protein>
<dbReference type="AlphaFoldDB" id="A0A975XUI4"/>
<dbReference type="GO" id="GO:0046872">
    <property type="term" value="F:metal ion binding"/>
    <property type="evidence" value="ECO:0007669"/>
    <property type="project" value="UniProtKB-KW"/>
</dbReference>
<name>A0A975XUI4_9RHOO</name>
<dbReference type="NCBIfam" id="TIGR02970">
    <property type="entry name" value="succ_dehyd_cytB"/>
    <property type="match status" value="1"/>
</dbReference>
<dbReference type="Pfam" id="PF01127">
    <property type="entry name" value="Sdh_cyt"/>
    <property type="match status" value="1"/>
</dbReference>
<evidence type="ECO:0000256" key="5">
    <source>
        <dbReference type="ARBA" id="ARBA00022617"/>
    </source>
</evidence>
<feature type="transmembrane region" description="Helical" evidence="12">
    <location>
        <begin position="106"/>
        <end position="126"/>
    </location>
</feature>
<sequence length="130" mass="14416">MAELTIKKKRPKHLDVTKIRLPLPGILSILHRVSGAGLFLLLPLLLWLFQCSVDSPESFGTFKAVVSFPLVKLVLLGLIWAFCHHFCAGIRFLFLDMHVGVDLPSARLTSKIAFVVSLALTVLLGAKLLW</sequence>
<dbReference type="Proteomes" id="UP000683428">
    <property type="component" value="Chromosome"/>
</dbReference>
<dbReference type="InterPro" id="IPR000701">
    <property type="entry name" value="SuccDH_FuR_B_TM-su"/>
</dbReference>
<keyword evidence="9" id="KW-0408">Iron</keyword>
<comment type="subunit">
    <text evidence="11">Part of an enzyme complex containing four subunits: a flavoprotein, an iron-sulfur protein, plus two membrane-anchoring proteins, SdhC and SdhD. The complex can form homotrimers.</text>
</comment>
<dbReference type="PANTHER" id="PTHR10978:SF5">
    <property type="entry name" value="SUCCINATE DEHYDROGENASE CYTOCHROME B560 SUBUNIT, MITOCHONDRIAL"/>
    <property type="match status" value="1"/>
</dbReference>
<evidence type="ECO:0000256" key="11">
    <source>
        <dbReference type="ARBA" id="ARBA00025912"/>
    </source>
</evidence>
<dbReference type="KEGG" id="aiq:Azoinq_13525"/>
<keyword evidence="10 12" id="KW-0472">Membrane</keyword>
<dbReference type="PANTHER" id="PTHR10978">
    <property type="entry name" value="SUCCINATE DEHYDROGENASE CYTOCHROME B560 SUBUNIT"/>
    <property type="match status" value="1"/>
</dbReference>
<comment type="subcellular location">
    <subcellularLocation>
        <location evidence="2">Membrane</location>
    </subcellularLocation>
</comment>
<accession>A0A975XUI4</accession>